<feature type="transmembrane region" description="Helical" evidence="1">
    <location>
        <begin position="34"/>
        <end position="52"/>
    </location>
</feature>
<organism evidence="2 3">
    <name type="scientific">Paenibacillus konkukensis</name>
    <dbReference type="NCBI Taxonomy" id="2020716"/>
    <lineage>
        <taxon>Bacteria</taxon>
        <taxon>Bacillati</taxon>
        <taxon>Bacillota</taxon>
        <taxon>Bacilli</taxon>
        <taxon>Bacillales</taxon>
        <taxon>Paenibacillaceae</taxon>
        <taxon>Paenibacillus</taxon>
    </lineage>
</organism>
<feature type="transmembrane region" description="Helical" evidence="1">
    <location>
        <begin position="6"/>
        <end position="22"/>
    </location>
</feature>
<keyword evidence="3" id="KW-1185">Reference proteome</keyword>
<dbReference type="Proteomes" id="UP001057134">
    <property type="component" value="Chromosome"/>
</dbReference>
<sequence length="74" mass="8382">MSWGTLLSITVLVILMIAYEWPKMKQYSTREKGAFIVLTLFGYVLGVLLIFFPEMPGPTQLVDAVFKPLGKMLE</sequence>
<dbReference type="RefSeq" id="WP_249862029.1">
    <property type="nucleotide sequence ID" value="NZ_CP027059.1"/>
</dbReference>
<reference evidence="2" key="2">
    <citation type="journal article" date="2021" name="J Anim Sci Technol">
        <title>Complete genome sequence of Paenibacillus konkukensis sp. nov. SK3146 as a potential probiotic strain.</title>
        <authorList>
            <person name="Jung H.I."/>
            <person name="Park S."/>
            <person name="Niu K.M."/>
            <person name="Lee S.W."/>
            <person name="Kothari D."/>
            <person name="Yi K.J."/>
            <person name="Kim S.K."/>
        </authorList>
    </citation>
    <scope>NUCLEOTIDE SEQUENCE</scope>
    <source>
        <strain evidence="2">SK3146</strain>
    </source>
</reference>
<gene>
    <name evidence="2" type="ORF">SK3146_05791</name>
</gene>
<reference evidence="2" key="1">
    <citation type="submission" date="2018-02" db="EMBL/GenBank/DDBJ databases">
        <authorList>
            <person name="Kim S.-K."/>
            <person name="Jung H.-I."/>
            <person name="Lee S.-W."/>
        </authorList>
    </citation>
    <scope>NUCLEOTIDE SEQUENCE</scope>
    <source>
        <strain evidence="2">SK3146</strain>
    </source>
</reference>
<keyword evidence="1" id="KW-0472">Membrane</keyword>
<proteinExistence type="predicted"/>
<accession>A0ABY4RWX1</accession>
<name>A0ABY4RWX1_9BACL</name>
<keyword evidence="1" id="KW-1133">Transmembrane helix</keyword>
<evidence type="ECO:0000313" key="2">
    <source>
        <dbReference type="EMBL" id="UQZ86498.1"/>
    </source>
</evidence>
<keyword evidence="1" id="KW-0812">Transmembrane</keyword>
<evidence type="ECO:0000256" key="1">
    <source>
        <dbReference type="SAM" id="Phobius"/>
    </source>
</evidence>
<dbReference type="EMBL" id="CP027059">
    <property type="protein sequence ID" value="UQZ86498.1"/>
    <property type="molecule type" value="Genomic_DNA"/>
</dbReference>
<protein>
    <submittedName>
        <fullName evidence="2">Uncharacterized protein</fullName>
    </submittedName>
</protein>
<evidence type="ECO:0000313" key="3">
    <source>
        <dbReference type="Proteomes" id="UP001057134"/>
    </source>
</evidence>